<sequence>MSASAPGARPEPKPQPQPQAVSEPEPVSEQVLEPVYELVLRSEFASEPVAEPEPGQEPALLLGLGSGSGSRPPGAGAGPFTKTALEQLENLPLTNPPLGPLQAPRSGSVPRPGQNRASPSGPAFSGAAMTSPARAVLLPLDSFKGWLLKWTNYLKGYQRRWFVLSNGLLSYYRNQDEMAHTCRGTINLSTTHIDTEDSCNILLTSGARTYHLKASSEVERQQWITALELAKAKAVRMMNNHSGTEPAGRRAEVWELTG</sequence>
<proteinExistence type="predicted"/>
<evidence type="ECO:0000313" key="2">
    <source>
        <dbReference type="RefSeq" id="XP_045145489.1"/>
    </source>
</evidence>
<accession>A0AC55D163</accession>
<dbReference type="Proteomes" id="UP000694863">
    <property type="component" value="Unplaced"/>
</dbReference>
<organism evidence="1 2">
    <name type="scientific">Echinops telfairi</name>
    <name type="common">Lesser hedgehog tenrec</name>
    <dbReference type="NCBI Taxonomy" id="9371"/>
    <lineage>
        <taxon>Eukaryota</taxon>
        <taxon>Metazoa</taxon>
        <taxon>Chordata</taxon>
        <taxon>Craniata</taxon>
        <taxon>Vertebrata</taxon>
        <taxon>Euteleostomi</taxon>
        <taxon>Mammalia</taxon>
        <taxon>Eutheria</taxon>
        <taxon>Afrotheria</taxon>
        <taxon>Tenrecidae</taxon>
        <taxon>Tenrecinae</taxon>
        <taxon>Echinops</taxon>
    </lineage>
</organism>
<protein>
    <submittedName>
        <fullName evidence="2">Oxysterol-binding protein 2-like</fullName>
    </submittedName>
</protein>
<gene>
    <name evidence="2" type="primary">LOC123521620</name>
</gene>
<dbReference type="RefSeq" id="XP_045145489.1">
    <property type="nucleotide sequence ID" value="XM_045289554.1"/>
</dbReference>
<reference evidence="2" key="1">
    <citation type="submission" date="2025-08" db="UniProtKB">
        <authorList>
            <consortium name="RefSeq"/>
        </authorList>
    </citation>
    <scope>IDENTIFICATION</scope>
</reference>
<keyword evidence="1" id="KW-1185">Reference proteome</keyword>
<name>A0AC55D163_ECHTE</name>
<evidence type="ECO:0000313" key="1">
    <source>
        <dbReference type="Proteomes" id="UP000694863"/>
    </source>
</evidence>